<sequence>MPEPLIQRQPLPYADALTARDAGQIDLVVIHCTELPDLATAREYGERVLYASGTGNSGHYYIDRDGSILEYVDPSRIAHHTRGYNPRSIGIELVNTGRYPHWLDSRRQAMDEAYTEAQVESLISLLGELQARIPSLRLIAGHEDLDLDEVEASDDPSLKVRRKRDPGPQFPWTRVLQGVPLQRVA</sequence>
<evidence type="ECO:0000313" key="7">
    <source>
        <dbReference type="EMBL" id="QDA58014.1"/>
    </source>
</evidence>
<dbReference type="SMART" id="SM00644">
    <property type="entry name" value="Ami_2"/>
    <property type="match status" value="1"/>
</dbReference>
<evidence type="ECO:0000259" key="6">
    <source>
        <dbReference type="SMART" id="SM00644"/>
    </source>
</evidence>
<dbReference type="SUPFAM" id="SSF55846">
    <property type="entry name" value="N-acetylmuramoyl-L-alanine amidase-like"/>
    <property type="match status" value="1"/>
</dbReference>
<dbReference type="InterPro" id="IPR002502">
    <property type="entry name" value="Amidase_domain"/>
</dbReference>
<dbReference type="RefSeq" id="WP_139717072.1">
    <property type="nucleotide sequence ID" value="NZ_CP040871.1"/>
</dbReference>
<dbReference type="OrthoDB" id="9794842at2"/>
<dbReference type="CDD" id="cd06583">
    <property type="entry name" value="PGRP"/>
    <property type="match status" value="1"/>
</dbReference>
<dbReference type="GO" id="GO:0008745">
    <property type="term" value="F:N-acetylmuramoyl-L-alanine amidase activity"/>
    <property type="evidence" value="ECO:0007669"/>
    <property type="project" value="UniProtKB-EC"/>
</dbReference>
<keyword evidence="4" id="KW-0961">Cell wall biogenesis/degradation</keyword>
<dbReference type="KEGG" id="thes:FHQ07_12195"/>
<evidence type="ECO:0000256" key="1">
    <source>
        <dbReference type="ARBA" id="ARBA00001561"/>
    </source>
</evidence>
<evidence type="ECO:0000256" key="4">
    <source>
        <dbReference type="ARBA" id="ARBA00023316"/>
    </source>
</evidence>
<evidence type="ECO:0000256" key="5">
    <source>
        <dbReference type="SAM" id="MobiDB-lite"/>
    </source>
</evidence>
<feature type="region of interest" description="Disordered" evidence="5">
    <location>
        <begin position="150"/>
        <end position="169"/>
    </location>
</feature>
<reference evidence="7 8" key="1">
    <citation type="submission" date="2019-06" db="EMBL/GenBank/DDBJ databases">
        <title>Thermomonas aquatica sp. nov., isolated from an industrial wastewater treatment plant.</title>
        <authorList>
            <person name="Jeon J.H."/>
            <person name="Park D.-S."/>
        </authorList>
    </citation>
    <scope>NUCLEOTIDE SEQUENCE [LARGE SCALE GENOMIC DNA]</scope>
    <source>
        <strain evidence="7 8">SY21</strain>
    </source>
</reference>
<name>A0A5B7ZS71_9GAMM</name>
<dbReference type="GO" id="GO:0009254">
    <property type="term" value="P:peptidoglycan turnover"/>
    <property type="evidence" value="ECO:0007669"/>
    <property type="project" value="TreeGrafter"/>
</dbReference>
<proteinExistence type="predicted"/>
<evidence type="ECO:0000256" key="2">
    <source>
        <dbReference type="ARBA" id="ARBA00011901"/>
    </source>
</evidence>
<dbReference type="PANTHER" id="PTHR30417:SF1">
    <property type="entry name" value="N-ACETYLMURAMOYL-L-ALANINE AMIDASE AMID"/>
    <property type="match status" value="1"/>
</dbReference>
<dbReference type="AlphaFoldDB" id="A0A5B7ZS71"/>
<organism evidence="7 8">
    <name type="scientific">Thermomonas aquatica</name>
    <dbReference type="NCBI Taxonomy" id="2202149"/>
    <lineage>
        <taxon>Bacteria</taxon>
        <taxon>Pseudomonadati</taxon>
        <taxon>Pseudomonadota</taxon>
        <taxon>Gammaproteobacteria</taxon>
        <taxon>Lysobacterales</taxon>
        <taxon>Lysobacteraceae</taxon>
        <taxon>Thermomonas</taxon>
    </lineage>
</organism>
<dbReference type="PANTHER" id="PTHR30417">
    <property type="entry name" value="N-ACETYLMURAMOYL-L-ALANINE AMIDASE AMID"/>
    <property type="match status" value="1"/>
</dbReference>
<evidence type="ECO:0000256" key="3">
    <source>
        <dbReference type="ARBA" id="ARBA00022801"/>
    </source>
</evidence>
<protein>
    <recommendedName>
        <fullName evidence="2">N-acetylmuramoyl-L-alanine amidase</fullName>
        <ecNumber evidence="2">3.5.1.28</ecNumber>
    </recommendedName>
</protein>
<dbReference type="EMBL" id="CP040871">
    <property type="protein sequence ID" value="QDA58014.1"/>
    <property type="molecule type" value="Genomic_DNA"/>
</dbReference>
<dbReference type="InterPro" id="IPR036505">
    <property type="entry name" value="Amidase/PGRP_sf"/>
</dbReference>
<gene>
    <name evidence="7" type="ORF">FHQ07_12195</name>
</gene>
<accession>A0A5B7ZS71</accession>
<dbReference type="GO" id="GO:0071555">
    <property type="term" value="P:cell wall organization"/>
    <property type="evidence" value="ECO:0007669"/>
    <property type="project" value="UniProtKB-KW"/>
</dbReference>
<comment type="catalytic activity">
    <reaction evidence="1">
        <text>Hydrolyzes the link between N-acetylmuramoyl residues and L-amino acid residues in certain cell-wall glycopeptides.</text>
        <dbReference type="EC" id="3.5.1.28"/>
    </reaction>
</comment>
<evidence type="ECO:0000313" key="8">
    <source>
        <dbReference type="Proteomes" id="UP000308149"/>
    </source>
</evidence>
<feature type="domain" description="N-acetylmuramoyl-L-alanine amidase" evidence="6">
    <location>
        <begin position="14"/>
        <end position="157"/>
    </location>
</feature>
<dbReference type="GO" id="GO:0019867">
    <property type="term" value="C:outer membrane"/>
    <property type="evidence" value="ECO:0007669"/>
    <property type="project" value="TreeGrafter"/>
</dbReference>
<keyword evidence="3" id="KW-0378">Hydrolase</keyword>
<dbReference type="Pfam" id="PF01510">
    <property type="entry name" value="Amidase_2"/>
    <property type="match status" value="1"/>
</dbReference>
<keyword evidence="8" id="KW-1185">Reference proteome</keyword>
<dbReference type="InterPro" id="IPR051206">
    <property type="entry name" value="NAMLAA_amidase_2"/>
</dbReference>
<dbReference type="Proteomes" id="UP000308149">
    <property type="component" value="Chromosome"/>
</dbReference>
<dbReference type="Gene3D" id="3.40.80.10">
    <property type="entry name" value="Peptidoglycan recognition protein-like"/>
    <property type="match status" value="1"/>
</dbReference>
<dbReference type="EC" id="3.5.1.28" evidence="2"/>
<dbReference type="GO" id="GO:0009253">
    <property type="term" value="P:peptidoglycan catabolic process"/>
    <property type="evidence" value="ECO:0007669"/>
    <property type="project" value="InterPro"/>
</dbReference>